<dbReference type="OrthoDB" id="25790at2759"/>
<dbReference type="PANTHER" id="PTHR11618:SF13">
    <property type="entry name" value="TRANSCRIPTION INITIATION FACTOR IIB"/>
    <property type="match status" value="1"/>
</dbReference>
<dbReference type="Gene3D" id="2.20.25.10">
    <property type="match status" value="1"/>
</dbReference>
<keyword evidence="5" id="KW-0804">Transcription</keyword>
<evidence type="ECO:0000313" key="10">
    <source>
        <dbReference type="Proteomes" id="UP000620124"/>
    </source>
</evidence>
<evidence type="ECO:0000256" key="7">
    <source>
        <dbReference type="SAM" id="SignalP"/>
    </source>
</evidence>
<dbReference type="InterPro" id="IPR013137">
    <property type="entry name" value="Znf_TFIIB"/>
</dbReference>
<evidence type="ECO:0000259" key="8">
    <source>
        <dbReference type="SMART" id="SM00385"/>
    </source>
</evidence>
<keyword evidence="4" id="KW-0805">Transcription regulation</keyword>
<feature type="signal peptide" evidence="7">
    <location>
        <begin position="1"/>
        <end position="17"/>
    </location>
</feature>
<reference evidence="9" key="1">
    <citation type="submission" date="2020-05" db="EMBL/GenBank/DDBJ databases">
        <title>Mycena genomes resolve the evolution of fungal bioluminescence.</title>
        <authorList>
            <person name="Tsai I.J."/>
        </authorList>
    </citation>
    <scope>NUCLEOTIDE SEQUENCE</scope>
    <source>
        <strain evidence="9">CCC161011</strain>
    </source>
</reference>
<evidence type="ECO:0000256" key="2">
    <source>
        <dbReference type="ARBA" id="ARBA00013932"/>
    </source>
</evidence>
<dbReference type="SMART" id="SM00385">
    <property type="entry name" value="CYCLIN"/>
    <property type="match status" value="2"/>
</dbReference>
<proteinExistence type="inferred from homology"/>
<evidence type="ECO:0000313" key="9">
    <source>
        <dbReference type="EMBL" id="KAF7352394.1"/>
    </source>
</evidence>
<dbReference type="GO" id="GO:0005634">
    <property type="term" value="C:nucleus"/>
    <property type="evidence" value="ECO:0007669"/>
    <property type="project" value="TreeGrafter"/>
</dbReference>
<dbReference type="PANTHER" id="PTHR11618">
    <property type="entry name" value="TRANSCRIPTION INITIATION FACTOR IIB-RELATED"/>
    <property type="match status" value="1"/>
</dbReference>
<dbReference type="InterPro" id="IPR036915">
    <property type="entry name" value="Cyclin-like_sf"/>
</dbReference>
<feature type="chain" id="PRO_5034394048" description="Transcription initiation factor IIB" evidence="7">
    <location>
        <begin position="18"/>
        <end position="408"/>
    </location>
</feature>
<gene>
    <name evidence="9" type="ORF">MVEN_01203700</name>
</gene>
<evidence type="ECO:0000256" key="6">
    <source>
        <dbReference type="ARBA" id="ARBA00031706"/>
    </source>
</evidence>
<organism evidence="9 10">
    <name type="scientific">Mycena venus</name>
    <dbReference type="NCBI Taxonomy" id="2733690"/>
    <lineage>
        <taxon>Eukaryota</taxon>
        <taxon>Fungi</taxon>
        <taxon>Dikarya</taxon>
        <taxon>Basidiomycota</taxon>
        <taxon>Agaricomycotina</taxon>
        <taxon>Agaricomycetes</taxon>
        <taxon>Agaricomycetidae</taxon>
        <taxon>Agaricales</taxon>
        <taxon>Marasmiineae</taxon>
        <taxon>Mycenaceae</taxon>
        <taxon>Mycena</taxon>
    </lineage>
</organism>
<name>A0A8H6Y4R1_9AGAR</name>
<dbReference type="GO" id="GO:0006367">
    <property type="term" value="P:transcription initiation at RNA polymerase II promoter"/>
    <property type="evidence" value="ECO:0007669"/>
    <property type="project" value="TreeGrafter"/>
</dbReference>
<dbReference type="AlphaFoldDB" id="A0A8H6Y4R1"/>
<dbReference type="CDD" id="cd20551">
    <property type="entry name" value="CYCLIN_TFIIB_rpt1"/>
    <property type="match status" value="1"/>
</dbReference>
<feature type="domain" description="Cyclin-like" evidence="8">
    <location>
        <begin position="196"/>
        <end position="277"/>
    </location>
</feature>
<dbReference type="InterPro" id="IPR013763">
    <property type="entry name" value="Cyclin-like_dom"/>
</dbReference>
<dbReference type="SUPFAM" id="SSF47954">
    <property type="entry name" value="Cyclin-like"/>
    <property type="match status" value="2"/>
</dbReference>
<feature type="domain" description="Cyclin-like" evidence="8">
    <location>
        <begin position="300"/>
        <end position="381"/>
    </location>
</feature>
<evidence type="ECO:0000256" key="4">
    <source>
        <dbReference type="ARBA" id="ARBA00023015"/>
    </source>
</evidence>
<protein>
    <recommendedName>
        <fullName evidence="2">Transcription initiation factor IIB</fullName>
    </recommendedName>
    <alternativeName>
        <fullName evidence="6">General transcription factor TFIIB</fullName>
    </alternativeName>
</protein>
<dbReference type="EMBL" id="JACAZI010000009">
    <property type="protein sequence ID" value="KAF7352394.1"/>
    <property type="molecule type" value="Genomic_DNA"/>
</dbReference>
<dbReference type="Gene3D" id="1.10.472.10">
    <property type="entry name" value="Cyclin-like"/>
    <property type="match status" value="2"/>
</dbReference>
<evidence type="ECO:0000256" key="3">
    <source>
        <dbReference type="ARBA" id="ARBA00022737"/>
    </source>
</evidence>
<dbReference type="GO" id="GO:0016251">
    <property type="term" value="F:RNA polymerase II general transcription initiation factor activity"/>
    <property type="evidence" value="ECO:0007669"/>
    <property type="project" value="TreeGrafter"/>
</dbReference>
<dbReference type="PRINTS" id="PR00685">
    <property type="entry name" value="TIFACTORIIB"/>
</dbReference>
<dbReference type="InterPro" id="IPR023486">
    <property type="entry name" value="TFIIB_CS"/>
</dbReference>
<dbReference type="SUPFAM" id="SSF57783">
    <property type="entry name" value="Zinc beta-ribbon"/>
    <property type="match status" value="1"/>
</dbReference>
<dbReference type="GO" id="GO:0097550">
    <property type="term" value="C:transcription preinitiation complex"/>
    <property type="evidence" value="ECO:0007669"/>
    <property type="project" value="TreeGrafter"/>
</dbReference>
<dbReference type="Pfam" id="PF08271">
    <property type="entry name" value="Zn_Ribbon_TF"/>
    <property type="match status" value="1"/>
</dbReference>
<evidence type="ECO:0000256" key="1">
    <source>
        <dbReference type="ARBA" id="ARBA00010857"/>
    </source>
</evidence>
<keyword evidence="10" id="KW-1185">Reference proteome</keyword>
<sequence>MAVLIVSACLFLRADLSLHPPPPILFVGGPKSNRYLFSGLSTESVNESSSWFFFDRRGYIDNLPCIESSPLPNSSTNCAWRTPNRSRWLPRKRQRDPNPEIAEEFGSGDLVCRNCGLVLGDRIVDTRSEWRTFANDEGDDPSRVGAASDPLMEGREQLDTVVSFRDGGSGMARELQRAASRAQSSRAERNLLTAFRDISSWCDQFSLPKTISDIAKQLYKRSDEEKLLRGKPLDAVIAACIFIACRQAHVPRTFREICNLTHVSKKILGQCYKALEQAFNLTPGASATTSTPSPSAGPENMLARYCNHLDLPPNVQSICSDIIVAARKHGIADGRSPVSIAGGAIFFTCNLLGKVKSLRDISAVAGVSEGTIKLVYRLYYNDKEKLVKKEWIEDGKADLARLPFEAPR</sequence>
<dbReference type="PROSITE" id="PS00782">
    <property type="entry name" value="TFIIB"/>
    <property type="match status" value="1"/>
</dbReference>
<dbReference type="InterPro" id="IPR000812">
    <property type="entry name" value="TFIIB"/>
</dbReference>
<dbReference type="GO" id="GO:0070897">
    <property type="term" value="P:transcription preinitiation complex assembly"/>
    <property type="evidence" value="ECO:0007669"/>
    <property type="project" value="InterPro"/>
</dbReference>
<dbReference type="Pfam" id="PF00382">
    <property type="entry name" value="TFIIB"/>
    <property type="match status" value="2"/>
</dbReference>
<dbReference type="Proteomes" id="UP000620124">
    <property type="component" value="Unassembled WGS sequence"/>
</dbReference>
<dbReference type="GO" id="GO:0017025">
    <property type="term" value="F:TBP-class protein binding"/>
    <property type="evidence" value="ECO:0007669"/>
    <property type="project" value="InterPro"/>
</dbReference>
<accession>A0A8H6Y4R1</accession>
<dbReference type="InterPro" id="IPR013150">
    <property type="entry name" value="TFIIB_cyclin"/>
</dbReference>
<keyword evidence="7" id="KW-0732">Signal</keyword>
<evidence type="ECO:0000256" key="5">
    <source>
        <dbReference type="ARBA" id="ARBA00023163"/>
    </source>
</evidence>
<keyword evidence="3" id="KW-0677">Repeat</keyword>
<comment type="similarity">
    <text evidence="1">Belongs to the TFIIB family.</text>
</comment>
<comment type="caution">
    <text evidence="9">The sequence shown here is derived from an EMBL/GenBank/DDBJ whole genome shotgun (WGS) entry which is preliminary data.</text>
</comment>